<feature type="domain" description="DUF7793" evidence="1">
    <location>
        <begin position="40"/>
        <end position="123"/>
    </location>
</feature>
<name>A0A1G2S3C4_9BACT</name>
<dbReference type="Pfam" id="PF25056">
    <property type="entry name" value="DUF7793"/>
    <property type="match status" value="1"/>
</dbReference>
<dbReference type="Gene3D" id="3.40.50.10600">
    <property type="entry name" value="SpoIIaa-like domains"/>
    <property type="match status" value="1"/>
</dbReference>
<dbReference type="AlphaFoldDB" id="A0A1G2S3C4"/>
<dbReference type="InterPro" id="IPR056695">
    <property type="entry name" value="DUF7793"/>
</dbReference>
<reference evidence="2 3" key="1">
    <citation type="journal article" date="2016" name="Nat. Commun.">
        <title>Thousands of microbial genomes shed light on interconnected biogeochemical processes in an aquifer system.</title>
        <authorList>
            <person name="Anantharaman K."/>
            <person name="Brown C.T."/>
            <person name="Hug L.A."/>
            <person name="Sharon I."/>
            <person name="Castelle C.J."/>
            <person name="Probst A.J."/>
            <person name="Thomas B.C."/>
            <person name="Singh A."/>
            <person name="Wilkins M.J."/>
            <person name="Karaoz U."/>
            <person name="Brodie E.L."/>
            <person name="Williams K.H."/>
            <person name="Hubbard S.S."/>
            <person name="Banfield J.F."/>
        </authorList>
    </citation>
    <scope>NUCLEOTIDE SEQUENCE [LARGE SCALE GENOMIC DNA]</scope>
</reference>
<comment type="caution">
    <text evidence="2">The sequence shown here is derived from an EMBL/GenBank/DDBJ whole genome shotgun (WGS) entry which is preliminary data.</text>
</comment>
<protein>
    <recommendedName>
        <fullName evidence="1">DUF7793 domain-containing protein</fullName>
    </recommendedName>
</protein>
<proteinExistence type="predicted"/>
<sequence length="128" mass="14239">MPETETITATSPNEIRCENGTIRYRLLAPVDEKEAERLDLAGREFLDRGEASHVLIDIQRSSDFSSAARKRWVGFLQHPAITKTAIFGGNVFVRTLAMFVIGASQKKNIKFFATEAQAVEWLQAPGGE</sequence>
<dbReference type="STRING" id="1802723.A2675_02570"/>
<evidence type="ECO:0000313" key="2">
    <source>
        <dbReference type="EMBL" id="OHA79595.1"/>
    </source>
</evidence>
<dbReference type="InterPro" id="IPR038396">
    <property type="entry name" value="SpoIIAA-like_sf"/>
</dbReference>
<accession>A0A1G2S3C4</accession>
<dbReference type="EMBL" id="MHUS01000045">
    <property type="protein sequence ID" value="OHA79595.1"/>
    <property type="molecule type" value="Genomic_DNA"/>
</dbReference>
<evidence type="ECO:0000259" key="1">
    <source>
        <dbReference type="Pfam" id="PF25056"/>
    </source>
</evidence>
<evidence type="ECO:0000313" key="3">
    <source>
        <dbReference type="Proteomes" id="UP000176997"/>
    </source>
</evidence>
<gene>
    <name evidence="2" type="ORF">A2675_02570</name>
</gene>
<organism evidence="2 3">
    <name type="scientific">Candidatus Yonathbacteria bacterium RIFCSPHIGHO2_01_FULL_51_10</name>
    <dbReference type="NCBI Taxonomy" id="1802723"/>
    <lineage>
        <taxon>Bacteria</taxon>
        <taxon>Candidatus Yonathiibacteriota</taxon>
    </lineage>
</organism>
<dbReference type="Proteomes" id="UP000176997">
    <property type="component" value="Unassembled WGS sequence"/>
</dbReference>